<reference evidence="1" key="1">
    <citation type="submission" date="2023-03" db="EMBL/GenBank/DDBJ databases">
        <title>Massive genome expansion in bonnet fungi (Mycena s.s.) driven by repeated elements and novel gene families across ecological guilds.</title>
        <authorList>
            <consortium name="Lawrence Berkeley National Laboratory"/>
            <person name="Harder C.B."/>
            <person name="Miyauchi S."/>
            <person name="Viragh M."/>
            <person name="Kuo A."/>
            <person name="Thoen E."/>
            <person name="Andreopoulos B."/>
            <person name="Lu D."/>
            <person name="Skrede I."/>
            <person name="Drula E."/>
            <person name="Henrissat B."/>
            <person name="Morin E."/>
            <person name="Kohler A."/>
            <person name="Barry K."/>
            <person name="LaButti K."/>
            <person name="Morin E."/>
            <person name="Salamov A."/>
            <person name="Lipzen A."/>
            <person name="Mereny Z."/>
            <person name="Hegedus B."/>
            <person name="Baldrian P."/>
            <person name="Stursova M."/>
            <person name="Weitz H."/>
            <person name="Taylor A."/>
            <person name="Grigoriev I.V."/>
            <person name="Nagy L.G."/>
            <person name="Martin F."/>
            <person name="Kauserud H."/>
        </authorList>
    </citation>
    <scope>NUCLEOTIDE SEQUENCE</scope>
    <source>
        <strain evidence="1">CBHHK173m</strain>
    </source>
</reference>
<organism evidence="1 2">
    <name type="scientific">Mycena belliarum</name>
    <dbReference type="NCBI Taxonomy" id="1033014"/>
    <lineage>
        <taxon>Eukaryota</taxon>
        <taxon>Fungi</taxon>
        <taxon>Dikarya</taxon>
        <taxon>Basidiomycota</taxon>
        <taxon>Agaricomycotina</taxon>
        <taxon>Agaricomycetes</taxon>
        <taxon>Agaricomycetidae</taxon>
        <taxon>Agaricales</taxon>
        <taxon>Marasmiineae</taxon>
        <taxon>Mycenaceae</taxon>
        <taxon>Mycena</taxon>
    </lineage>
</organism>
<evidence type="ECO:0000313" key="2">
    <source>
        <dbReference type="Proteomes" id="UP001222325"/>
    </source>
</evidence>
<evidence type="ECO:0008006" key="3">
    <source>
        <dbReference type="Google" id="ProtNLM"/>
    </source>
</evidence>
<dbReference type="AlphaFoldDB" id="A0AAD6XRP1"/>
<keyword evidence="2" id="KW-1185">Reference proteome</keyword>
<dbReference type="EMBL" id="JARJCN010000027">
    <property type="protein sequence ID" value="KAJ7087936.1"/>
    <property type="molecule type" value="Genomic_DNA"/>
</dbReference>
<comment type="caution">
    <text evidence="1">The sequence shown here is derived from an EMBL/GenBank/DDBJ whole genome shotgun (WGS) entry which is preliminary data.</text>
</comment>
<dbReference type="InterPro" id="IPR032675">
    <property type="entry name" value="LRR_dom_sf"/>
</dbReference>
<protein>
    <recommendedName>
        <fullName evidence="3">F-box domain-containing protein</fullName>
    </recommendedName>
</protein>
<dbReference type="Gene3D" id="3.80.10.10">
    <property type="entry name" value="Ribonuclease Inhibitor"/>
    <property type="match status" value="1"/>
</dbReference>
<dbReference type="Proteomes" id="UP001222325">
    <property type="component" value="Unassembled WGS sequence"/>
</dbReference>
<name>A0AAD6XRP1_9AGAR</name>
<accession>A0AAD6XRP1</accession>
<evidence type="ECO:0000313" key="1">
    <source>
        <dbReference type="EMBL" id="KAJ7087936.1"/>
    </source>
</evidence>
<proteinExistence type="predicted"/>
<dbReference type="SUPFAM" id="SSF52047">
    <property type="entry name" value="RNI-like"/>
    <property type="match status" value="1"/>
</dbReference>
<gene>
    <name evidence="1" type="ORF">B0H15DRAFT_294187</name>
</gene>
<sequence length="555" mass="62348">MGYLGLPPRHGALSLERSLPPEVWERCWGHCNNHQLRLLVSVCRLFRDICQPLLFSQQTFRAPNSYHITPRNWLHAMEHVASSAFRLQRVRHSRHISSVLRLKFMGCFELDVSWMFPAAQDMSLLNHSYLLAVQELSGALFRYTGLRVLHLSNLTIGAELRQAFSQLPRLIDLTLEDCDIACRIAPLLPLRRLSISGLLSDESGILHPLSIVTPLALQTLSLHDSPDGDSVLCAFIPGEVFHDLIDLQISVTAEIAPRFFNFLLDCPGLQHISILSAPGSLSHDLHSTAIPHLSSFYGPVSLAEMFVCGRPVEKIELTHPSDVRPVNPVQEIIAALSSVTSNSVPLASLSLPPIPPDPFWLSAISARFPHLHEFRVDVLGPSIYQPATHIVDGDDEDVNSVDDYTGFCEQCEDTMDVDEDAGLWQSVAYETVILNKVSIRLPVHETVPQIGLHSEGQPMLPPRSFAGLMDSICRSNAQLPRKLRVLSIRQLDSHLAPFTIPEQCRVIVELANRMSDLRRVKFAENSDWTLRDRVWMNRCWDTSERQRQSPKTVLV</sequence>